<dbReference type="AlphaFoldDB" id="A0A251ZYI7"/>
<sequence>MTFEDNMSQKLTPRQNDKPWTIEQHDDMARADRFNRRNAFGALIGGLAMGALIVARLLGWNPPEAERFLFGYLTGMMLVIVAPTALLRTERWVFLTRDERYCHIRHISACAGLFGALLGCWMIDSLPAMTNRAAALLVMECSAAFSQLTWAWLELKPET</sequence>
<evidence type="ECO:0000313" key="3">
    <source>
        <dbReference type="Proteomes" id="UP000194639"/>
    </source>
</evidence>
<feature type="transmembrane region" description="Helical" evidence="1">
    <location>
        <begin position="38"/>
        <end position="57"/>
    </location>
</feature>
<protein>
    <submittedName>
        <fullName evidence="2">Uncharacterized protein</fullName>
    </submittedName>
</protein>
<evidence type="ECO:0000256" key="1">
    <source>
        <dbReference type="SAM" id="Phobius"/>
    </source>
</evidence>
<organism evidence="2 3">
    <name type="scientific">Acetobacter orientalis</name>
    <dbReference type="NCBI Taxonomy" id="146474"/>
    <lineage>
        <taxon>Bacteria</taxon>
        <taxon>Pseudomonadati</taxon>
        <taxon>Pseudomonadota</taxon>
        <taxon>Alphaproteobacteria</taxon>
        <taxon>Acetobacterales</taxon>
        <taxon>Acetobacteraceae</taxon>
        <taxon>Acetobacter</taxon>
    </lineage>
</organism>
<dbReference type="Proteomes" id="UP000194639">
    <property type="component" value="Unassembled WGS sequence"/>
</dbReference>
<reference evidence="2 3" key="1">
    <citation type="submission" date="2014-06" db="EMBL/GenBank/DDBJ databases">
        <authorList>
            <person name="Ju J."/>
            <person name="Zhang J."/>
        </authorList>
    </citation>
    <scope>NUCLEOTIDE SEQUENCE [LARGE SCALE GENOMIC DNA]</scope>
    <source>
        <strain evidence="2">DmW_045</strain>
    </source>
</reference>
<evidence type="ECO:0000313" key="2">
    <source>
        <dbReference type="EMBL" id="OUI79721.1"/>
    </source>
</evidence>
<name>A0A251ZYI7_9PROT</name>
<feature type="transmembrane region" description="Helical" evidence="1">
    <location>
        <begin position="107"/>
        <end position="127"/>
    </location>
</feature>
<gene>
    <name evidence="2" type="ORF">HK12_12580</name>
</gene>
<comment type="caution">
    <text evidence="2">The sequence shown here is derived from an EMBL/GenBank/DDBJ whole genome shotgun (WGS) entry which is preliminary data.</text>
</comment>
<keyword evidence="1" id="KW-1133">Transmembrane helix</keyword>
<accession>A0A251ZYI7</accession>
<keyword evidence="1" id="KW-0812">Transmembrane</keyword>
<proteinExistence type="predicted"/>
<dbReference type="EMBL" id="JOMO01000055">
    <property type="protein sequence ID" value="OUI79721.1"/>
    <property type="molecule type" value="Genomic_DNA"/>
</dbReference>
<feature type="transmembrane region" description="Helical" evidence="1">
    <location>
        <begin position="69"/>
        <end position="87"/>
    </location>
</feature>
<keyword evidence="1" id="KW-0472">Membrane</keyword>